<name>A0AAE3P175_9BACT</name>
<dbReference type="Pfam" id="PF18962">
    <property type="entry name" value="Por_Secre_tail"/>
    <property type="match status" value="1"/>
</dbReference>
<reference evidence="3" key="1">
    <citation type="submission" date="2023-03" db="EMBL/GenBank/DDBJ databases">
        <title>Stygiobacter electus gen. nov., sp. nov., facultatively anaerobic thermotolerant bacterium of the class Ignavibacteria from a well of Yessentuki mineral water deposit.</title>
        <authorList>
            <person name="Podosokorskaya O.A."/>
            <person name="Elcheninov A.G."/>
            <person name="Petrova N.F."/>
            <person name="Zavarzina D.G."/>
            <person name="Kublanov I.V."/>
            <person name="Merkel A.Y."/>
        </authorList>
    </citation>
    <scope>NUCLEOTIDE SEQUENCE</scope>
    <source>
        <strain evidence="3">09-Me</strain>
    </source>
</reference>
<keyword evidence="1" id="KW-0732">Signal</keyword>
<evidence type="ECO:0000313" key="4">
    <source>
        <dbReference type="Proteomes" id="UP001221302"/>
    </source>
</evidence>
<dbReference type="PANTHER" id="PTHR41775">
    <property type="entry name" value="SECRETED PROTEIN-RELATED"/>
    <property type="match status" value="1"/>
</dbReference>
<dbReference type="Proteomes" id="UP001221302">
    <property type="component" value="Unassembled WGS sequence"/>
</dbReference>
<gene>
    <name evidence="3" type="ORF">P0M35_06750</name>
</gene>
<comment type="caution">
    <text evidence="3">The sequence shown here is derived from an EMBL/GenBank/DDBJ whole genome shotgun (WGS) entry which is preliminary data.</text>
</comment>
<dbReference type="NCBIfam" id="TIGR04183">
    <property type="entry name" value="Por_Secre_tail"/>
    <property type="match status" value="1"/>
</dbReference>
<feature type="signal peptide" evidence="1">
    <location>
        <begin position="1"/>
        <end position="20"/>
    </location>
</feature>
<proteinExistence type="predicted"/>
<sequence>MKKIFFLFAIIGLSSLSAQSFVKHFALSANDKSAFSDSLRILAVLVEFQEDKYDATIGNGKFGSHYSKNYGDTILDPLPHDASYFEDHLLFAKNYFKKVSKGKLNISYKVLPDIITVSKTMREYSPGYQSKDLKQLANLSEEVWTITDKKFPDVNFSKYDLFIIFHAGVSSGLDIGIFSIDRNLPSLYLGYSTLQKLYGSQFNGFSTKTGLIKNTLIMPETESRELQMIDNSTLLLELTINGTLVANIASHLGLPDLFDTETGKSAIGRFGLMDGQAMIANNGIFPPALSAWEKIFLGWDSVKEISYDKKNVNLTTFVKAVSSDTTIVKIPITPSEYFLLENRQQDANKDELILTIKNKNQIFQKVIKPDTSGLYYVTPDSIKGGVVIDVDEFDAATPGNGIVIWHIDENIINQKINENKINSDLYNKGVDVVEADGIQDIGESFSSFFGSFIGEGEKYDFWFKGNKSKLYKNILSPDSKPNSNSNSGAKSFITIENFSDNKNKMSFDVSFGNEIVKKLVDRKLSELQSVSFDLMTLSNANSLDIFLIDNNNLVKLNNNGKILNVVKRFSDKNKISGITQNGVEYVFGSTNDTINVYYYNTLTNEEKIISAKSLYKISTPILITSLSNNLYVDAGCSDGYFLEVSLSDLLVNKISVSNYTKIMNSELVQINREYNSSNNKYFSAISLNEFFQSSSGVNNQLLNGEHKKSGLVKNSSGEYFNIVLSDFSGKKHFDVVNQNKIVGSFDVYSSNKSYNFSVADIFNDGRIFIILNNENEISIYNINGTQLENFPFQASTGKYFIGTPLLVDLNKDGIQEILIANYNGELIAINTKDGKLFDGYPIKVADSEVSNLFLYEEELPTMGPIPQYKPIVIVIDKEKNFSAWQLSNIQGKSFWKSNYQNSTNNSSVEISNKSQISNEYFPLDKAYNWPNPTYGNFTNIRFYVSENSKVTVRIFDLAGELISTLQSNAQGGIENEIVWDVTKVQSGIYYANIQAESINGKSASKIIKIAVIK</sequence>
<dbReference type="Gene3D" id="2.60.40.4070">
    <property type="match status" value="1"/>
</dbReference>
<dbReference type="SUPFAM" id="SSF69318">
    <property type="entry name" value="Integrin alpha N-terminal domain"/>
    <property type="match status" value="1"/>
</dbReference>
<dbReference type="InterPro" id="IPR026444">
    <property type="entry name" value="Secre_tail"/>
</dbReference>
<feature type="domain" description="Secretion system C-terminal sorting" evidence="2">
    <location>
        <begin position="929"/>
        <end position="999"/>
    </location>
</feature>
<evidence type="ECO:0000256" key="1">
    <source>
        <dbReference type="SAM" id="SignalP"/>
    </source>
</evidence>
<accession>A0AAE3P175</accession>
<evidence type="ECO:0000259" key="2">
    <source>
        <dbReference type="Pfam" id="PF18962"/>
    </source>
</evidence>
<keyword evidence="4" id="KW-1185">Reference proteome</keyword>
<feature type="chain" id="PRO_5042037553" evidence="1">
    <location>
        <begin position="21"/>
        <end position="1013"/>
    </location>
</feature>
<dbReference type="PANTHER" id="PTHR41775:SF1">
    <property type="entry name" value="PEPTIDASE M6-LIKE DOMAIN-CONTAINING PROTEIN"/>
    <property type="match status" value="1"/>
</dbReference>
<dbReference type="InterPro" id="IPR028994">
    <property type="entry name" value="Integrin_alpha_N"/>
</dbReference>
<organism evidence="3 4">
    <name type="scientific">Stygiobacter electus</name>
    <dbReference type="NCBI Taxonomy" id="3032292"/>
    <lineage>
        <taxon>Bacteria</taxon>
        <taxon>Pseudomonadati</taxon>
        <taxon>Ignavibacteriota</taxon>
        <taxon>Ignavibacteria</taxon>
        <taxon>Ignavibacteriales</taxon>
        <taxon>Melioribacteraceae</taxon>
        <taxon>Stygiobacter</taxon>
    </lineage>
</organism>
<dbReference type="EMBL" id="JARGDL010000007">
    <property type="protein sequence ID" value="MDF1611842.1"/>
    <property type="molecule type" value="Genomic_DNA"/>
</dbReference>
<dbReference type="AlphaFoldDB" id="A0AAE3P175"/>
<dbReference type="RefSeq" id="WP_321535608.1">
    <property type="nucleotide sequence ID" value="NZ_JARGDL010000007.1"/>
</dbReference>
<evidence type="ECO:0000313" key="3">
    <source>
        <dbReference type="EMBL" id="MDF1611842.1"/>
    </source>
</evidence>
<protein>
    <submittedName>
        <fullName evidence="3">T9SS type A sorting domain-containing protein</fullName>
    </submittedName>
</protein>